<organism evidence="1 2">
    <name type="scientific">Yarrowia lipolytica</name>
    <name type="common">Candida lipolytica</name>
    <dbReference type="NCBI Taxonomy" id="4952"/>
    <lineage>
        <taxon>Eukaryota</taxon>
        <taxon>Fungi</taxon>
        <taxon>Dikarya</taxon>
        <taxon>Ascomycota</taxon>
        <taxon>Saccharomycotina</taxon>
        <taxon>Dipodascomycetes</taxon>
        <taxon>Dipodascales</taxon>
        <taxon>Dipodascales incertae sedis</taxon>
        <taxon>Yarrowia</taxon>
    </lineage>
</organism>
<reference evidence="1 2" key="1">
    <citation type="journal article" date="2016" name="PLoS ONE">
        <title>Sequence Assembly of Yarrowia lipolytica Strain W29/CLIB89 Shows Transposable Element Diversity.</title>
        <authorList>
            <person name="Magnan C."/>
            <person name="Yu J."/>
            <person name="Chang I."/>
            <person name="Jahn E."/>
            <person name="Kanomata Y."/>
            <person name="Wu J."/>
            <person name="Zeller M."/>
            <person name="Oakes M."/>
            <person name="Baldi P."/>
            <person name="Sandmeyer S."/>
        </authorList>
    </citation>
    <scope>NUCLEOTIDE SEQUENCE [LARGE SCALE GENOMIC DNA]</scope>
    <source>
        <strain evidence="2">CLIB89(W29)</strain>
    </source>
</reference>
<name>A0A1D8NG69_YARLL</name>
<dbReference type="Proteomes" id="UP000182444">
    <property type="component" value="Chromosome 1D"/>
</dbReference>
<dbReference type="VEuPathDB" id="FungiDB:YALI1_D33111g"/>
<gene>
    <name evidence="1" type="ORF">YALI1_D33111g</name>
</gene>
<dbReference type="EMBL" id="CP017556">
    <property type="protein sequence ID" value="AOW04610.1"/>
    <property type="molecule type" value="Genomic_DNA"/>
</dbReference>
<dbReference type="GeneID" id="94583472"/>
<proteinExistence type="predicted"/>
<evidence type="ECO:0000313" key="1">
    <source>
        <dbReference type="EMBL" id="AOW04610.1"/>
    </source>
</evidence>
<dbReference type="AlphaFoldDB" id="A0A1D8NG69"/>
<protein>
    <submittedName>
        <fullName evidence="1">Uncharacterized protein</fullName>
    </submittedName>
</protein>
<dbReference type="RefSeq" id="XP_068138962.1">
    <property type="nucleotide sequence ID" value="XM_068282861.1"/>
</dbReference>
<sequence>MSRVVWISYSNNRIKTTLNICLPPKITLLPLHHCSPPLVVHKHNTPRWTQSCSVSNSACERSEHGSRSGVVTRGKPRTGCALPVTCAVLVTTSTRLSHKYTF</sequence>
<accession>A0A1D8NG69</accession>
<evidence type="ECO:0000313" key="2">
    <source>
        <dbReference type="Proteomes" id="UP000182444"/>
    </source>
</evidence>